<comment type="pathway">
    <text evidence="2">Secondary metabolite biosynthesis.</text>
</comment>
<comment type="similarity">
    <text evidence="3">Belongs to the wax synthase family.</text>
</comment>
<evidence type="ECO:0000256" key="7">
    <source>
        <dbReference type="ARBA" id="ARBA00023136"/>
    </source>
</evidence>
<keyword evidence="11" id="KW-1185">Reference proteome</keyword>
<sequence>MISIPFFSSSSPFGPLQGLHEYVIENAVGISWQNWYHLFVIPLVPLYGQALLLRSENTRLYRIAVGTVGISLIGRAVTNYRFTQPWFNGLNNGIGIGVMHVIARYIEFAFIDGPVVDRYLEAKGRHPLINALSVAMGARWIGMGSIDLDKDSKVHSGNVNKQRIRKASEEPENDDLIIPSKEDTDVVDGGFEFSNPKNRSKNIPDIKKSKKAKDSWLPWPKIKRTKFESLTRHLWITIRNYVIFDTFLYLIRYFGSETIGSDLPVKNALYRFTHENTFYILPILKQYGFSPIKVHWFLVDIMISMNVATGVWLGIAMGYHLFAFLTIITNLFEVENWEIDIFDSPFMGDSLLDIWGKRWHQFFRHHFILYSTIFLRLFRIPTKSGNIMVMSFLLSGLMHSFGQYTMSPNPPLIPLFLLFPISGLFGFMEITFKKFTGKKVEGIYGRIWTWIIMLSIGRLGTKAWLESGVGGTLMTPPLVGEYITKNFLEAYLIAKG</sequence>
<evidence type="ECO:0000256" key="5">
    <source>
        <dbReference type="ARBA" id="ARBA00022692"/>
    </source>
</evidence>
<accession>A0AAX4JS29</accession>
<evidence type="ECO:0000256" key="4">
    <source>
        <dbReference type="ARBA" id="ARBA00022679"/>
    </source>
</evidence>
<feature type="transmembrane region" description="Helical" evidence="8">
    <location>
        <begin position="412"/>
        <end position="432"/>
    </location>
</feature>
<evidence type="ECO:0000256" key="2">
    <source>
        <dbReference type="ARBA" id="ARBA00005179"/>
    </source>
</evidence>
<comment type="subcellular location">
    <subcellularLocation>
        <location evidence="1">Membrane</location>
        <topology evidence="1">Multi-pass membrane protein</topology>
    </subcellularLocation>
</comment>
<dbReference type="GO" id="GO:0006629">
    <property type="term" value="P:lipid metabolic process"/>
    <property type="evidence" value="ECO:0007669"/>
    <property type="project" value="InterPro"/>
</dbReference>
<proteinExistence type="inferred from homology"/>
<dbReference type="GO" id="GO:0016020">
    <property type="term" value="C:membrane"/>
    <property type="evidence" value="ECO:0007669"/>
    <property type="project" value="UniProtKB-SubCell"/>
</dbReference>
<keyword evidence="5 8" id="KW-0812">Transmembrane</keyword>
<dbReference type="InterPro" id="IPR032805">
    <property type="entry name" value="Wax_synthase_dom"/>
</dbReference>
<dbReference type="InterPro" id="IPR044851">
    <property type="entry name" value="Wax_synthase"/>
</dbReference>
<evidence type="ECO:0000256" key="3">
    <source>
        <dbReference type="ARBA" id="ARBA00007282"/>
    </source>
</evidence>
<feature type="domain" description="Wax synthase" evidence="9">
    <location>
        <begin position="340"/>
        <end position="416"/>
    </location>
</feature>
<dbReference type="PANTHER" id="PTHR31595:SF57">
    <property type="entry name" value="OS04G0481900 PROTEIN"/>
    <property type="match status" value="1"/>
</dbReference>
<evidence type="ECO:0000313" key="10">
    <source>
        <dbReference type="EMBL" id="WWC87713.1"/>
    </source>
</evidence>
<feature type="transmembrane region" description="Helical" evidence="8">
    <location>
        <begin position="385"/>
        <end position="406"/>
    </location>
</feature>
<organism evidence="10 11">
    <name type="scientific">Kwoniella dendrophila CBS 6074</name>
    <dbReference type="NCBI Taxonomy" id="1295534"/>
    <lineage>
        <taxon>Eukaryota</taxon>
        <taxon>Fungi</taxon>
        <taxon>Dikarya</taxon>
        <taxon>Basidiomycota</taxon>
        <taxon>Agaricomycotina</taxon>
        <taxon>Tremellomycetes</taxon>
        <taxon>Tremellales</taxon>
        <taxon>Cryptococcaceae</taxon>
        <taxon>Kwoniella</taxon>
    </lineage>
</organism>
<evidence type="ECO:0000256" key="8">
    <source>
        <dbReference type="SAM" id="Phobius"/>
    </source>
</evidence>
<evidence type="ECO:0000256" key="1">
    <source>
        <dbReference type="ARBA" id="ARBA00004141"/>
    </source>
</evidence>
<feature type="transmembrane region" description="Helical" evidence="8">
    <location>
        <begin position="311"/>
        <end position="332"/>
    </location>
</feature>
<name>A0AAX4JS29_9TREE</name>
<dbReference type="EMBL" id="CP144100">
    <property type="protein sequence ID" value="WWC87713.1"/>
    <property type="molecule type" value="Genomic_DNA"/>
</dbReference>
<keyword evidence="4" id="KW-0808">Transferase</keyword>
<protein>
    <recommendedName>
        <fullName evidence="9">Wax synthase domain-containing protein</fullName>
    </recommendedName>
</protein>
<dbReference type="Pfam" id="PF13813">
    <property type="entry name" value="MBOAT_2"/>
    <property type="match status" value="1"/>
</dbReference>
<dbReference type="PANTHER" id="PTHR31595">
    <property type="entry name" value="LONG-CHAIN-ALCOHOL O-FATTY-ACYLTRANSFERASE 3-RELATED"/>
    <property type="match status" value="1"/>
</dbReference>
<evidence type="ECO:0000259" key="9">
    <source>
        <dbReference type="Pfam" id="PF13813"/>
    </source>
</evidence>
<gene>
    <name evidence="10" type="ORF">L201_002605</name>
</gene>
<keyword evidence="6 8" id="KW-1133">Transmembrane helix</keyword>
<dbReference type="GO" id="GO:0008374">
    <property type="term" value="F:O-acyltransferase activity"/>
    <property type="evidence" value="ECO:0007669"/>
    <property type="project" value="InterPro"/>
</dbReference>
<evidence type="ECO:0000313" key="11">
    <source>
        <dbReference type="Proteomes" id="UP001355207"/>
    </source>
</evidence>
<dbReference type="RefSeq" id="XP_066074476.1">
    <property type="nucleotide sequence ID" value="XM_066218379.1"/>
</dbReference>
<dbReference type="Proteomes" id="UP001355207">
    <property type="component" value="Chromosome 3"/>
</dbReference>
<dbReference type="AlphaFoldDB" id="A0AAX4JS29"/>
<reference evidence="10 11" key="1">
    <citation type="submission" date="2024-01" db="EMBL/GenBank/DDBJ databases">
        <title>Comparative genomics of Cryptococcus and Kwoniella reveals pathogenesis evolution and contrasting modes of karyotype evolution via chromosome fusion or intercentromeric recombination.</title>
        <authorList>
            <person name="Coelho M.A."/>
            <person name="David-Palma M."/>
            <person name="Shea T."/>
            <person name="Bowers K."/>
            <person name="McGinley-Smith S."/>
            <person name="Mohammad A.W."/>
            <person name="Gnirke A."/>
            <person name="Yurkov A.M."/>
            <person name="Nowrousian M."/>
            <person name="Sun S."/>
            <person name="Cuomo C.A."/>
            <person name="Heitman J."/>
        </authorList>
    </citation>
    <scope>NUCLEOTIDE SEQUENCE [LARGE SCALE GENOMIC DNA]</scope>
    <source>
        <strain evidence="10 11">CBS 6074</strain>
    </source>
</reference>
<dbReference type="GeneID" id="91093277"/>
<keyword evidence="7 8" id="KW-0472">Membrane</keyword>
<evidence type="ECO:0000256" key="6">
    <source>
        <dbReference type="ARBA" id="ARBA00022989"/>
    </source>
</evidence>